<accession>G2GEB3</accession>
<proteinExistence type="predicted"/>
<reference evidence="1 2" key="1">
    <citation type="submission" date="2011-08" db="EMBL/GenBank/DDBJ databases">
        <authorList>
            <person name="Lin Y."/>
            <person name="Hao X."/>
            <person name="Johnstone L."/>
            <person name="Miller S.J."/>
            <person name="Wei G."/>
            <person name="Rensing C."/>
        </authorList>
    </citation>
    <scope>NUCLEOTIDE SEQUENCE [LARGE SCALE GENOMIC DNA]</scope>
    <source>
        <strain evidence="1 2">K42</strain>
    </source>
</reference>
<dbReference type="Proteomes" id="UP000004217">
    <property type="component" value="Unassembled WGS sequence"/>
</dbReference>
<evidence type="ECO:0000313" key="2">
    <source>
        <dbReference type="Proteomes" id="UP000004217"/>
    </source>
</evidence>
<gene>
    <name evidence="1" type="ORF">SZN_19220</name>
</gene>
<sequence length="73" mass="7607">MPGQLRRTRPPRCFPVVKARGTYSAAPDGAVRPPGPDSARRVVALPRSPGRGYLAPKLGGGAGAFRSELPRAG</sequence>
<protein>
    <submittedName>
        <fullName evidence="1">Uncharacterized protein</fullName>
    </submittedName>
</protein>
<dbReference type="EMBL" id="AGBF01000065">
    <property type="protein sequence ID" value="EGX58138.1"/>
    <property type="molecule type" value="Genomic_DNA"/>
</dbReference>
<comment type="caution">
    <text evidence="1">The sequence shown here is derived from an EMBL/GenBank/DDBJ whole genome shotgun (WGS) entry which is preliminary data.</text>
</comment>
<dbReference type="AlphaFoldDB" id="G2GEB3"/>
<organism evidence="1 2">
    <name type="scientific">Streptomyces zinciresistens K42</name>
    <dbReference type="NCBI Taxonomy" id="700597"/>
    <lineage>
        <taxon>Bacteria</taxon>
        <taxon>Bacillati</taxon>
        <taxon>Actinomycetota</taxon>
        <taxon>Actinomycetes</taxon>
        <taxon>Kitasatosporales</taxon>
        <taxon>Streptomycetaceae</taxon>
        <taxon>Streptomyces</taxon>
    </lineage>
</organism>
<keyword evidence="2" id="KW-1185">Reference proteome</keyword>
<name>G2GEB3_9ACTN</name>
<evidence type="ECO:0000313" key="1">
    <source>
        <dbReference type="EMBL" id="EGX58138.1"/>
    </source>
</evidence>